<dbReference type="Proteomes" id="UP001296873">
    <property type="component" value="Unassembled WGS sequence"/>
</dbReference>
<dbReference type="EMBL" id="NRRL01000023">
    <property type="protein sequence ID" value="MBK1668426.1"/>
    <property type="molecule type" value="Genomic_DNA"/>
</dbReference>
<dbReference type="RefSeq" id="WP_200340740.1">
    <property type="nucleotide sequence ID" value="NZ_NRRL01000023.1"/>
</dbReference>
<sequence>MAGRQTSSKHAILSNLDDSAHPTSTGGIDANALSACERAIFDRWADRNGHVADRDIDTLLRQNLILRRLIADLVASAGRPKPGQRAAGYIAEVPTDVIEQVGQHGDFSHIEDIETACKSWY</sequence>
<comment type="caution">
    <text evidence="2">The sequence shown here is derived from an EMBL/GenBank/DDBJ whole genome shotgun (WGS) entry which is preliminary data.</text>
</comment>
<organism evidence="2 3">
    <name type="scientific">Rhodovibrio sodomensis</name>
    <dbReference type="NCBI Taxonomy" id="1088"/>
    <lineage>
        <taxon>Bacteria</taxon>
        <taxon>Pseudomonadati</taxon>
        <taxon>Pseudomonadota</taxon>
        <taxon>Alphaproteobacteria</taxon>
        <taxon>Rhodospirillales</taxon>
        <taxon>Rhodovibrionaceae</taxon>
        <taxon>Rhodovibrio</taxon>
    </lineage>
</organism>
<name>A0ABS1DEN4_9PROT</name>
<feature type="region of interest" description="Disordered" evidence="1">
    <location>
        <begin position="1"/>
        <end position="28"/>
    </location>
</feature>
<keyword evidence="3" id="KW-1185">Reference proteome</keyword>
<gene>
    <name evidence="2" type="ORF">CKO28_10305</name>
</gene>
<evidence type="ECO:0000313" key="3">
    <source>
        <dbReference type="Proteomes" id="UP001296873"/>
    </source>
</evidence>
<evidence type="ECO:0000313" key="2">
    <source>
        <dbReference type="EMBL" id="MBK1668426.1"/>
    </source>
</evidence>
<accession>A0ABS1DEN4</accession>
<proteinExistence type="predicted"/>
<reference evidence="2 3" key="1">
    <citation type="journal article" date="2020" name="Microorganisms">
        <title>Osmotic Adaptation and Compatible Solute Biosynthesis of Phototrophic Bacteria as Revealed from Genome Analyses.</title>
        <authorList>
            <person name="Imhoff J.F."/>
            <person name="Rahn T."/>
            <person name="Kunzel S."/>
            <person name="Keller A."/>
            <person name="Neulinger S.C."/>
        </authorList>
    </citation>
    <scope>NUCLEOTIDE SEQUENCE [LARGE SCALE GENOMIC DNA]</scope>
    <source>
        <strain evidence="2 3">DSM 9895</strain>
    </source>
</reference>
<protein>
    <submittedName>
        <fullName evidence="2">Uncharacterized protein</fullName>
    </submittedName>
</protein>
<evidence type="ECO:0000256" key="1">
    <source>
        <dbReference type="SAM" id="MobiDB-lite"/>
    </source>
</evidence>